<dbReference type="AlphaFoldDB" id="A0AAV2C915"/>
<dbReference type="InterPro" id="IPR036561">
    <property type="entry name" value="MAM33_sf"/>
</dbReference>
<name>A0AAV2C915_9ROSI</name>
<dbReference type="PANTHER" id="PTHR10826">
    <property type="entry name" value="COMPLEMENT COMPONENT 1"/>
    <property type="match status" value="1"/>
</dbReference>
<evidence type="ECO:0000313" key="2">
    <source>
        <dbReference type="Proteomes" id="UP001497516"/>
    </source>
</evidence>
<keyword evidence="2" id="KW-1185">Reference proteome</keyword>
<gene>
    <name evidence="1" type="ORF">LTRI10_LOCUS371</name>
</gene>
<organism evidence="1 2">
    <name type="scientific">Linum trigynum</name>
    <dbReference type="NCBI Taxonomy" id="586398"/>
    <lineage>
        <taxon>Eukaryota</taxon>
        <taxon>Viridiplantae</taxon>
        <taxon>Streptophyta</taxon>
        <taxon>Embryophyta</taxon>
        <taxon>Tracheophyta</taxon>
        <taxon>Spermatophyta</taxon>
        <taxon>Magnoliopsida</taxon>
        <taxon>eudicotyledons</taxon>
        <taxon>Gunneridae</taxon>
        <taxon>Pentapetalae</taxon>
        <taxon>rosids</taxon>
        <taxon>fabids</taxon>
        <taxon>Malpighiales</taxon>
        <taxon>Linaceae</taxon>
        <taxon>Linum</taxon>
    </lineage>
</organism>
<dbReference type="GO" id="GO:0005759">
    <property type="term" value="C:mitochondrial matrix"/>
    <property type="evidence" value="ECO:0007669"/>
    <property type="project" value="InterPro"/>
</dbReference>
<protein>
    <recommendedName>
        <fullName evidence="3">Mitochondrial glycoprotein</fullName>
    </recommendedName>
</protein>
<evidence type="ECO:0000313" key="1">
    <source>
        <dbReference type="EMBL" id="CAL1352401.1"/>
    </source>
</evidence>
<evidence type="ECO:0008006" key="3">
    <source>
        <dbReference type="Google" id="ProtNLM"/>
    </source>
</evidence>
<proteinExistence type="predicted"/>
<sequence>MALRLTPVLRRAARALEDVDLIKVLRSEINHELSSPSSFQDNSAGSPGDFAVDWDSTESQDVVLRRKLGSGEEVAVSALLGEILPETPSRPTYPREILMKVCLTKPGLSSVLQFDCRAQENSPFLISSAHFLRSAEHQSPSSYRGPLFSTLDPDLQNALEEYLAERGVDQLLVNYLLHHLHTKEQGQYVSWLQKLEAMVGQTADAAAEKQQV</sequence>
<dbReference type="Proteomes" id="UP001497516">
    <property type="component" value="Chromosome 1"/>
</dbReference>
<dbReference type="Pfam" id="PF02330">
    <property type="entry name" value="MAM33"/>
    <property type="match status" value="1"/>
</dbReference>
<dbReference type="SUPFAM" id="SSF54529">
    <property type="entry name" value="Mitochondrial glycoprotein MAM33-like"/>
    <property type="match status" value="1"/>
</dbReference>
<dbReference type="InterPro" id="IPR003428">
    <property type="entry name" value="MAM33"/>
</dbReference>
<reference evidence="1 2" key="1">
    <citation type="submission" date="2024-04" db="EMBL/GenBank/DDBJ databases">
        <authorList>
            <person name="Fracassetti M."/>
        </authorList>
    </citation>
    <scope>NUCLEOTIDE SEQUENCE [LARGE SCALE GENOMIC DNA]</scope>
</reference>
<accession>A0AAV2C915</accession>
<dbReference type="PANTHER" id="PTHR10826:SF1">
    <property type="entry name" value="COMPLEMENT COMPONENT 1 Q SUBCOMPONENT-BINDING PROTEIN, MITOCHONDRIAL"/>
    <property type="match status" value="1"/>
</dbReference>
<dbReference type="Gene3D" id="3.10.280.10">
    <property type="entry name" value="Mitochondrial glycoprotein"/>
    <property type="match status" value="1"/>
</dbReference>
<dbReference type="EMBL" id="OZ034813">
    <property type="protein sequence ID" value="CAL1352401.1"/>
    <property type="molecule type" value="Genomic_DNA"/>
</dbReference>